<dbReference type="InterPro" id="IPR013497">
    <property type="entry name" value="Topo_IA_cen"/>
</dbReference>
<feature type="domain" description="Topo IA-type catalytic" evidence="1">
    <location>
        <begin position="198"/>
        <end position="446"/>
    </location>
</feature>
<dbReference type="Gene3D" id="2.70.20.10">
    <property type="entry name" value="Topoisomerase I, domain 3"/>
    <property type="match status" value="1"/>
</dbReference>
<dbReference type="InterPro" id="IPR013825">
    <property type="entry name" value="Topo_IA_cen_sub2"/>
</dbReference>
<protein>
    <recommendedName>
        <fullName evidence="1">Topo IA-type catalytic domain-containing protein</fullName>
    </recommendedName>
</protein>
<keyword evidence="3" id="KW-1185">Reference proteome</keyword>
<proteinExistence type="predicted"/>
<dbReference type="KEGG" id="pary:A4V02_06100"/>
<evidence type="ECO:0000313" key="3">
    <source>
        <dbReference type="Proteomes" id="UP000186351"/>
    </source>
</evidence>
<name>A0A1B1S955_9BACT</name>
<sequence>MAILPPTWGGRELPVSFSPNLPAESVSLQQTQFTNSKKFSDMKVIITEAAPVASAIARALNVTTNVAVPGVIYNNDIAVITVTPDFIRPFGLGVLPGKDALPIVPERYTYGIRHTPNENGRYGISTEDKTYADYIGKLIRGGDEVIFASDGGADAQGRFANICRFFKVGAPTSRMFLTRLERKAIKSAFKTRQWGRKFHNLSQTGLVGMAMDEAFEYNVSEAYRTLFKEMKSPICRQDVLVLAAVKNYLESDAEARGQHVSVTTHSVMVSGVVLGKDVKFYPCSTFSTKDEAAEAYKTLSVPATVEASDVMLDTEMSPAPALFTLATFQSEAWEKLNLNFSTTRDIAVSLYERGFISSPLTSCAKLPESLRDELRRYKWCRKYPFAADGTISGNHGIIISGNKPLFLDSDELRVYDLIRSRFYANLAGPTAVNELVIEVEINGEPFYGTIPYTPDIKVPKVVEVKLTGKSQFSHTSVAPTAPKMNDLLCAISMLLRSLSDKYNPGMPFTLAHHDVADAFDRLRDNRLLLDVCGEPAITGEGNLLLETFNATYALGHLMAYQVEVERLYGDRKNSVGGAQLMNEYGKWIYNKTEQLITDHRLFPAKVDIHVCPICGRHSVIRYPRVAKCHVCGFTMPLQFMGHKFTDKEVASLLTHGYTSQIMFTNRHGHEFYDIVVRGKGKGLSFAPIEAKLY</sequence>
<gene>
    <name evidence="2" type="ORF">A4V02_06100</name>
</gene>
<dbReference type="InterPro" id="IPR003602">
    <property type="entry name" value="Topo_IA_DNA-bd_dom"/>
</dbReference>
<organism evidence="2 3">
    <name type="scientific">Muribaculum intestinale</name>
    <dbReference type="NCBI Taxonomy" id="1796646"/>
    <lineage>
        <taxon>Bacteria</taxon>
        <taxon>Pseudomonadati</taxon>
        <taxon>Bacteroidota</taxon>
        <taxon>Bacteroidia</taxon>
        <taxon>Bacteroidales</taxon>
        <taxon>Muribaculaceae</taxon>
        <taxon>Muribaculum</taxon>
    </lineage>
</organism>
<accession>A0A1B1S955</accession>
<evidence type="ECO:0000313" key="2">
    <source>
        <dbReference type="EMBL" id="ANU63334.2"/>
    </source>
</evidence>
<dbReference type="SUPFAM" id="SSF56712">
    <property type="entry name" value="Prokaryotic type I DNA topoisomerase"/>
    <property type="match status" value="1"/>
</dbReference>
<reference evidence="3" key="1">
    <citation type="submission" date="2016-04" db="EMBL/GenBank/DDBJ databases">
        <title>Complete Genome Sequences of Twelve Strains of a Stable Defined Moderately Diverse Mouse Microbiota 2 (sDMDMm2).</title>
        <authorList>
            <person name="Uchimura Y."/>
            <person name="Wyss M."/>
            <person name="Brugiroux S."/>
            <person name="Limenitakis J.P."/>
            <person name="Stecher B."/>
            <person name="McCoy K.D."/>
            <person name="Macpherson A.J."/>
        </authorList>
    </citation>
    <scope>NUCLEOTIDE SEQUENCE [LARGE SCALE GENOMIC DNA]</scope>
    <source>
        <strain evidence="3">YL27</strain>
    </source>
</reference>
<dbReference type="GO" id="GO:0003677">
    <property type="term" value="F:DNA binding"/>
    <property type="evidence" value="ECO:0007669"/>
    <property type="project" value="InterPro"/>
</dbReference>
<dbReference type="PROSITE" id="PS52039">
    <property type="entry name" value="TOPO_IA_2"/>
    <property type="match status" value="1"/>
</dbReference>
<dbReference type="Pfam" id="PF01131">
    <property type="entry name" value="Topoisom_bac"/>
    <property type="match status" value="1"/>
</dbReference>
<dbReference type="Proteomes" id="UP000186351">
    <property type="component" value="Chromosome"/>
</dbReference>
<accession>A0A1Z2XJG8</accession>
<dbReference type="GO" id="GO:0006265">
    <property type="term" value="P:DNA topological change"/>
    <property type="evidence" value="ECO:0007669"/>
    <property type="project" value="InterPro"/>
</dbReference>
<evidence type="ECO:0000259" key="1">
    <source>
        <dbReference type="PROSITE" id="PS52039"/>
    </source>
</evidence>
<dbReference type="InterPro" id="IPR023405">
    <property type="entry name" value="Topo_IA_core_domain"/>
</dbReference>
<dbReference type="Gene3D" id="1.10.290.10">
    <property type="entry name" value="Topoisomerase I, domain 4"/>
    <property type="match status" value="1"/>
</dbReference>
<dbReference type="Gene3D" id="3.40.50.140">
    <property type="match status" value="1"/>
</dbReference>
<dbReference type="SMART" id="SM00437">
    <property type="entry name" value="TOP1Ac"/>
    <property type="match status" value="1"/>
</dbReference>
<dbReference type="EMBL" id="CP015402">
    <property type="protein sequence ID" value="ANU63334.2"/>
    <property type="molecule type" value="Genomic_DNA"/>
</dbReference>
<dbReference type="AlphaFoldDB" id="A0A1B1S955"/>
<dbReference type="OrthoDB" id="1089754at2"/>
<dbReference type="GO" id="GO:0003916">
    <property type="term" value="F:DNA topoisomerase activity"/>
    <property type="evidence" value="ECO:0007669"/>
    <property type="project" value="InterPro"/>
</dbReference>
<dbReference type="STRING" id="1796646.A4V02_06100"/>
<dbReference type="InterPro" id="IPR013826">
    <property type="entry name" value="Topo_IA_cen_sub3"/>
</dbReference>